<keyword evidence="6" id="KW-0539">Nucleus</keyword>
<protein>
    <submittedName>
        <fullName evidence="11">Probable inactive protein kinase DDB_G0270444</fullName>
    </submittedName>
</protein>
<feature type="region of interest" description="Disordered" evidence="9">
    <location>
        <begin position="58"/>
        <end position="82"/>
    </location>
</feature>
<evidence type="ECO:0000313" key="11">
    <source>
        <dbReference type="RefSeq" id="XP_028128727.1"/>
    </source>
</evidence>
<evidence type="ECO:0000256" key="5">
    <source>
        <dbReference type="ARBA" id="ARBA00022833"/>
    </source>
</evidence>
<feature type="coiled-coil region" evidence="8">
    <location>
        <begin position="316"/>
        <end position="409"/>
    </location>
</feature>
<dbReference type="GO" id="GO:0008270">
    <property type="term" value="F:zinc ion binding"/>
    <property type="evidence" value="ECO:0007669"/>
    <property type="project" value="UniProtKB-KW"/>
</dbReference>
<evidence type="ECO:0000256" key="6">
    <source>
        <dbReference type="ARBA" id="ARBA00023242"/>
    </source>
</evidence>
<dbReference type="PANTHER" id="PTHR24394">
    <property type="entry name" value="ZINC FINGER PROTEIN"/>
    <property type="match status" value="1"/>
</dbReference>
<keyword evidence="8" id="KW-0175">Coiled coil</keyword>
<keyword evidence="4 7" id="KW-0863">Zinc-finger</keyword>
<keyword evidence="2" id="KW-0479">Metal-binding</keyword>
<dbReference type="SMART" id="SM00355">
    <property type="entry name" value="ZnF_C2H2"/>
    <property type="match status" value="5"/>
</dbReference>
<keyword evidence="11" id="KW-0808">Transferase</keyword>
<feature type="domain" description="C2H2-type" evidence="10">
    <location>
        <begin position="418"/>
        <end position="445"/>
    </location>
</feature>
<evidence type="ECO:0000256" key="2">
    <source>
        <dbReference type="ARBA" id="ARBA00022723"/>
    </source>
</evidence>
<evidence type="ECO:0000256" key="3">
    <source>
        <dbReference type="ARBA" id="ARBA00022737"/>
    </source>
</evidence>
<dbReference type="InterPro" id="IPR013087">
    <property type="entry name" value="Znf_C2H2_type"/>
</dbReference>
<dbReference type="InterPro" id="IPR036236">
    <property type="entry name" value="Znf_C2H2_sf"/>
</dbReference>
<name>A0A6P7F1H5_DIAVI</name>
<proteinExistence type="predicted"/>
<dbReference type="GO" id="GO:0016301">
    <property type="term" value="F:kinase activity"/>
    <property type="evidence" value="ECO:0007669"/>
    <property type="project" value="UniProtKB-KW"/>
</dbReference>
<keyword evidence="5" id="KW-0862">Zinc</keyword>
<dbReference type="GO" id="GO:0005634">
    <property type="term" value="C:nucleus"/>
    <property type="evidence" value="ECO:0007669"/>
    <property type="project" value="UniProtKB-SubCell"/>
</dbReference>
<evidence type="ECO:0000256" key="9">
    <source>
        <dbReference type="SAM" id="MobiDB-lite"/>
    </source>
</evidence>
<dbReference type="PROSITE" id="PS00028">
    <property type="entry name" value="ZINC_FINGER_C2H2_1"/>
    <property type="match status" value="4"/>
</dbReference>
<comment type="subcellular location">
    <subcellularLocation>
        <location evidence="1">Nucleus</location>
    </subcellularLocation>
</comment>
<evidence type="ECO:0000259" key="10">
    <source>
        <dbReference type="PROSITE" id="PS50157"/>
    </source>
</evidence>
<dbReference type="SUPFAM" id="SSF57667">
    <property type="entry name" value="beta-beta-alpha zinc fingers"/>
    <property type="match status" value="2"/>
</dbReference>
<evidence type="ECO:0000256" key="1">
    <source>
        <dbReference type="ARBA" id="ARBA00004123"/>
    </source>
</evidence>
<dbReference type="AlphaFoldDB" id="A0A6P7F1H5"/>
<feature type="compositionally biased region" description="Acidic residues" evidence="9">
    <location>
        <begin position="71"/>
        <end position="82"/>
    </location>
</feature>
<dbReference type="PROSITE" id="PS50157">
    <property type="entry name" value="ZINC_FINGER_C2H2_2"/>
    <property type="match status" value="3"/>
</dbReference>
<dbReference type="InParanoid" id="A0A6P7F1H5"/>
<organism evidence="11">
    <name type="scientific">Diabrotica virgifera virgifera</name>
    <name type="common">western corn rootworm</name>
    <dbReference type="NCBI Taxonomy" id="50390"/>
    <lineage>
        <taxon>Eukaryota</taxon>
        <taxon>Metazoa</taxon>
        <taxon>Ecdysozoa</taxon>
        <taxon>Arthropoda</taxon>
        <taxon>Hexapoda</taxon>
        <taxon>Insecta</taxon>
        <taxon>Pterygota</taxon>
        <taxon>Neoptera</taxon>
        <taxon>Endopterygota</taxon>
        <taxon>Coleoptera</taxon>
        <taxon>Polyphaga</taxon>
        <taxon>Cucujiformia</taxon>
        <taxon>Chrysomeloidea</taxon>
        <taxon>Chrysomelidae</taxon>
        <taxon>Galerucinae</taxon>
        <taxon>Diabroticina</taxon>
        <taxon>Diabroticites</taxon>
        <taxon>Diabrotica</taxon>
    </lineage>
</organism>
<accession>A0A6P7F1H5</accession>
<feature type="coiled-coil region" evidence="8">
    <location>
        <begin position="158"/>
        <end position="189"/>
    </location>
</feature>
<feature type="domain" description="C2H2-type" evidence="10">
    <location>
        <begin position="251"/>
        <end position="278"/>
    </location>
</feature>
<reference evidence="11" key="1">
    <citation type="submission" date="2025-08" db="UniProtKB">
        <authorList>
            <consortium name="RefSeq"/>
        </authorList>
    </citation>
    <scope>IDENTIFICATION</scope>
    <source>
        <tissue evidence="11">Whole insect</tissue>
    </source>
</reference>
<keyword evidence="3" id="KW-0677">Repeat</keyword>
<dbReference type="RefSeq" id="XP_028128727.1">
    <property type="nucleotide sequence ID" value="XM_028272926.1"/>
</dbReference>
<evidence type="ECO:0000256" key="8">
    <source>
        <dbReference type="SAM" id="Coils"/>
    </source>
</evidence>
<gene>
    <name evidence="11" type="primary">LOC114324998</name>
</gene>
<sequence>MKIVETYYPKVFEVTEHEYCFGNVVRGTWCQEEIKEKEFKEELPEEIKVKVEIEEEEFKEELPEETKVKEEIEEEEEDEYKEEPPEEAVLKFACELCDEKILSSLDFALHSVKHSQDQKHHCHHCDGRSYKRVNAIHHHMSSLCRDKAKTKRRRARVKSKVKEEIKVEEKILEDLLEETKVKVEIKEEESKDKLPEETKVKVEIKGELPEETKMKAEIKGELLETKVKEEIKEDEEKEYKEETPEDIVRKFACELCDEKISTSMDFALHSRKHSQDKRYHCHHCHGREFPRSFKMTTHSSLCRDKAKTKRRRTRVKSKVKEEIKVEKEILEDLLEETKVKVEIKEEESKEELLEETKVKVEIKEELLETKVKEEIEEVESKEELSEEAKVNWEIEEEEEEEEEEEYKEELPEDIFRKFACELCDEKISSSVDFALHSRKHSQDKRYHCHHCDGRDFKRSFKRVDGIRNHVTCVHGMDLFLQCDVCNMLFPETIQAFEHKNFDSGKMPYRCDVCQKSFMYSWLVFTHYRLFHPESEVPAAYPRYYGF</sequence>
<keyword evidence="11" id="KW-0418">Kinase</keyword>
<dbReference type="Gene3D" id="3.30.160.60">
    <property type="entry name" value="Classic Zinc Finger"/>
    <property type="match status" value="3"/>
</dbReference>
<evidence type="ECO:0000256" key="4">
    <source>
        <dbReference type="ARBA" id="ARBA00022771"/>
    </source>
</evidence>
<feature type="compositionally biased region" description="Basic and acidic residues" evidence="9">
    <location>
        <begin position="60"/>
        <end position="70"/>
    </location>
</feature>
<dbReference type="GO" id="GO:0000981">
    <property type="term" value="F:DNA-binding transcription factor activity, RNA polymerase II-specific"/>
    <property type="evidence" value="ECO:0007669"/>
    <property type="project" value="TreeGrafter"/>
</dbReference>
<dbReference type="PANTHER" id="PTHR24394:SF29">
    <property type="entry name" value="MYONEURIN"/>
    <property type="match status" value="1"/>
</dbReference>
<evidence type="ECO:0000256" key="7">
    <source>
        <dbReference type="PROSITE-ProRule" id="PRU00042"/>
    </source>
</evidence>
<feature type="domain" description="C2H2-type" evidence="10">
    <location>
        <begin position="508"/>
        <end position="536"/>
    </location>
</feature>